<feature type="transmembrane region" description="Helical" evidence="2">
    <location>
        <begin position="95"/>
        <end position="115"/>
    </location>
</feature>
<feature type="region of interest" description="Disordered" evidence="1">
    <location>
        <begin position="1"/>
        <end position="25"/>
    </location>
</feature>
<keyword evidence="2" id="KW-1133">Transmembrane helix</keyword>
<keyword evidence="4" id="KW-1185">Reference proteome</keyword>
<accession>A0A0L0DWK7</accession>
<name>A0A0L0DWK7_THETB</name>
<evidence type="ECO:0000313" key="4">
    <source>
        <dbReference type="Proteomes" id="UP000054408"/>
    </source>
</evidence>
<gene>
    <name evidence="3" type="ORF">AMSG_11380</name>
</gene>
<evidence type="ECO:0000256" key="1">
    <source>
        <dbReference type="SAM" id="MobiDB-lite"/>
    </source>
</evidence>
<dbReference type="Proteomes" id="UP000054408">
    <property type="component" value="Unassembled WGS sequence"/>
</dbReference>
<dbReference type="GeneID" id="25569354"/>
<feature type="transmembrane region" description="Helical" evidence="2">
    <location>
        <begin position="121"/>
        <end position="143"/>
    </location>
</feature>
<evidence type="ECO:0000313" key="3">
    <source>
        <dbReference type="EMBL" id="KNC55913.1"/>
    </source>
</evidence>
<organism evidence="3 4">
    <name type="scientific">Thecamonas trahens ATCC 50062</name>
    <dbReference type="NCBI Taxonomy" id="461836"/>
    <lineage>
        <taxon>Eukaryota</taxon>
        <taxon>Apusozoa</taxon>
        <taxon>Apusomonadida</taxon>
        <taxon>Apusomonadidae</taxon>
        <taxon>Thecamonas</taxon>
    </lineage>
</organism>
<sequence>MAKSSKKRSKKSSISPPSYSDYSDYSYGSSEDREEFAHAGSRNFGCTCWTWLGWSYHRSRKAMRAVDKATEVGMYNRIMDEADDEAKSSARVVRVLSLLWLVAALIAIIVVVIIRPPLPETAAVGTMLVFMSAMALGVGSVVLDKLQQGNMTRWAETVAGTTDGVVEAEAVFEGRGRWARQRIVLSVPKRRRGRRS</sequence>
<keyword evidence="2" id="KW-0472">Membrane</keyword>
<dbReference type="RefSeq" id="XP_013752731.1">
    <property type="nucleotide sequence ID" value="XM_013897277.1"/>
</dbReference>
<feature type="compositionally biased region" description="Basic residues" evidence="1">
    <location>
        <begin position="1"/>
        <end position="11"/>
    </location>
</feature>
<proteinExistence type="predicted"/>
<feature type="compositionally biased region" description="Low complexity" evidence="1">
    <location>
        <begin position="12"/>
        <end position="25"/>
    </location>
</feature>
<dbReference type="AlphaFoldDB" id="A0A0L0DWK7"/>
<reference evidence="3 4" key="1">
    <citation type="submission" date="2010-05" db="EMBL/GenBank/DDBJ databases">
        <title>The Genome Sequence of Thecamonas trahens ATCC 50062.</title>
        <authorList>
            <consortium name="The Broad Institute Genome Sequencing Platform"/>
            <person name="Russ C."/>
            <person name="Cuomo C."/>
            <person name="Shea T."/>
            <person name="Young S.K."/>
            <person name="Zeng Q."/>
            <person name="Koehrsen M."/>
            <person name="Haas B."/>
            <person name="Borodovsky M."/>
            <person name="Guigo R."/>
            <person name="Alvarado L."/>
            <person name="Berlin A."/>
            <person name="Bochicchio J."/>
            <person name="Borenstein D."/>
            <person name="Chapman S."/>
            <person name="Chen Z."/>
            <person name="Freedman E."/>
            <person name="Gellesch M."/>
            <person name="Goldberg J."/>
            <person name="Griggs A."/>
            <person name="Gujja S."/>
            <person name="Heilman E."/>
            <person name="Heiman D."/>
            <person name="Hepburn T."/>
            <person name="Howarth C."/>
            <person name="Jen D."/>
            <person name="Larson L."/>
            <person name="Mehta T."/>
            <person name="Park D."/>
            <person name="Pearson M."/>
            <person name="Roberts A."/>
            <person name="Saif S."/>
            <person name="Shenoy N."/>
            <person name="Sisk P."/>
            <person name="Stolte C."/>
            <person name="Sykes S."/>
            <person name="Thomson T."/>
            <person name="Walk T."/>
            <person name="White J."/>
            <person name="Yandava C."/>
            <person name="Burger G."/>
            <person name="Gray M.W."/>
            <person name="Holland P.W.H."/>
            <person name="King N."/>
            <person name="Lang F.B.F."/>
            <person name="Roger A.J."/>
            <person name="Ruiz-Trillo I."/>
            <person name="Lander E."/>
            <person name="Nusbaum C."/>
        </authorList>
    </citation>
    <scope>NUCLEOTIDE SEQUENCE [LARGE SCALE GENOMIC DNA]</scope>
    <source>
        <strain evidence="3 4">ATCC 50062</strain>
    </source>
</reference>
<dbReference type="EMBL" id="GL349509">
    <property type="protein sequence ID" value="KNC55913.1"/>
    <property type="molecule type" value="Genomic_DNA"/>
</dbReference>
<protein>
    <submittedName>
        <fullName evidence="3">Uncharacterized protein</fullName>
    </submittedName>
</protein>
<keyword evidence="2" id="KW-0812">Transmembrane</keyword>
<evidence type="ECO:0000256" key="2">
    <source>
        <dbReference type="SAM" id="Phobius"/>
    </source>
</evidence>